<keyword evidence="3" id="KW-0460">Magnesium</keyword>
<dbReference type="InterPro" id="IPR013342">
    <property type="entry name" value="Mandelate_racemase_C"/>
</dbReference>
<dbReference type="SMART" id="SM00922">
    <property type="entry name" value="MR_MLE"/>
    <property type="match status" value="1"/>
</dbReference>
<keyword evidence="2" id="KW-0479">Metal-binding</keyword>
<dbReference type="SUPFAM" id="SSF54826">
    <property type="entry name" value="Enolase N-terminal domain-like"/>
    <property type="match status" value="1"/>
</dbReference>
<dbReference type="InterPro" id="IPR029017">
    <property type="entry name" value="Enolase-like_N"/>
</dbReference>
<dbReference type="GO" id="GO:0016836">
    <property type="term" value="F:hydro-lyase activity"/>
    <property type="evidence" value="ECO:0007669"/>
    <property type="project" value="TreeGrafter"/>
</dbReference>
<dbReference type="PANTHER" id="PTHR13794">
    <property type="entry name" value="ENOLASE SUPERFAMILY, MANDELATE RACEMASE"/>
    <property type="match status" value="1"/>
</dbReference>
<dbReference type="Pfam" id="PF02746">
    <property type="entry name" value="MR_MLE_N"/>
    <property type="match status" value="1"/>
</dbReference>
<dbReference type="Gene3D" id="3.30.390.10">
    <property type="entry name" value="Enolase-like, N-terminal domain"/>
    <property type="match status" value="1"/>
</dbReference>
<dbReference type="Pfam" id="PF13378">
    <property type="entry name" value="MR_MLE_C"/>
    <property type="match status" value="1"/>
</dbReference>
<feature type="domain" description="Mandelate racemase/muconate lactonizing enzyme C-terminal" evidence="4">
    <location>
        <begin position="144"/>
        <end position="240"/>
    </location>
</feature>
<name>A0AAU2VYB4_9ACTN</name>
<dbReference type="PANTHER" id="PTHR13794:SF58">
    <property type="entry name" value="MITOCHONDRIAL ENOLASE SUPERFAMILY MEMBER 1"/>
    <property type="match status" value="1"/>
</dbReference>
<accession>A0AAU2VYB4</accession>
<evidence type="ECO:0000256" key="3">
    <source>
        <dbReference type="ARBA" id="ARBA00022842"/>
    </source>
</evidence>
<comment type="cofactor">
    <cofactor evidence="1">
        <name>Mg(2+)</name>
        <dbReference type="ChEBI" id="CHEBI:18420"/>
    </cofactor>
</comment>
<dbReference type="Gene3D" id="3.20.20.120">
    <property type="entry name" value="Enolase-like C-terminal domain"/>
    <property type="match status" value="1"/>
</dbReference>
<proteinExistence type="predicted"/>
<organism evidence="5">
    <name type="scientific">Streptomyces sp. NBC_00008</name>
    <dbReference type="NCBI Taxonomy" id="2903610"/>
    <lineage>
        <taxon>Bacteria</taxon>
        <taxon>Bacillati</taxon>
        <taxon>Actinomycetota</taxon>
        <taxon>Actinomycetes</taxon>
        <taxon>Kitasatosporales</taxon>
        <taxon>Streptomycetaceae</taxon>
        <taxon>Streptomyces</taxon>
    </lineage>
</organism>
<evidence type="ECO:0000256" key="2">
    <source>
        <dbReference type="ARBA" id="ARBA00022723"/>
    </source>
</evidence>
<gene>
    <name evidence="5" type="ORF">OG398_30890</name>
</gene>
<dbReference type="EMBL" id="CP108313">
    <property type="protein sequence ID" value="WTW72354.1"/>
    <property type="molecule type" value="Genomic_DNA"/>
</dbReference>
<evidence type="ECO:0000313" key="5">
    <source>
        <dbReference type="EMBL" id="WTW72354.1"/>
    </source>
</evidence>
<dbReference type="InterPro" id="IPR046945">
    <property type="entry name" value="RHMD-like"/>
</dbReference>
<protein>
    <submittedName>
        <fullName evidence="5">Racemase</fullName>
    </submittedName>
</protein>
<dbReference type="AlphaFoldDB" id="A0AAU2VYB4"/>
<dbReference type="InterPro" id="IPR013341">
    <property type="entry name" value="Mandelate_racemase_N_dom"/>
</dbReference>
<evidence type="ECO:0000256" key="1">
    <source>
        <dbReference type="ARBA" id="ARBA00001946"/>
    </source>
</evidence>
<sequence>MKITSVEVHRVEVPPADPPFLWREGLAGSARVGDGAVLHLGTDEGAEGVALFARPGAHAMLTSLVDVVFREELLGADPFQREWLWHRVWELDRIHELPLPALGLIDTALWDLAGRYYNEPVWRLLGGYRESIPAYASTSTFANTEEFLDVADQSLALGYRGIKLHAWGDARRDAALCLALREHVGPDVPLMYDGSAGFDLPDAIHLGRALSEADYLWYEEPMREFSISSYRRLAECVDIPLLVAETSDGAHMNAADFIKAGAATFGVRASTNLRGGVTGAMRIAHLADSFQLRAEVHGSDLPNHHLCMAIPNTTYYESLVTSAHVVRERHVDADGLVHAPTAPGISLPLGLGYGKTLEPFVETPR</sequence>
<dbReference type="GO" id="GO:0016052">
    <property type="term" value="P:carbohydrate catabolic process"/>
    <property type="evidence" value="ECO:0007669"/>
    <property type="project" value="TreeGrafter"/>
</dbReference>
<reference evidence="5" key="1">
    <citation type="submission" date="2022-10" db="EMBL/GenBank/DDBJ databases">
        <title>The complete genomes of actinobacterial strains from the NBC collection.</title>
        <authorList>
            <person name="Joergensen T.S."/>
            <person name="Alvarez Arevalo M."/>
            <person name="Sterndorff E.B."/>
            <person name="Faurdal D."/>
            <person name="Vuksanovic O."/>
            <person name="Mourched A.-S."/>
            <person name="Charusanti P."/>
            <person name="Shaw S."/>
            <person name="Blin K."/>
            <person name="Weber T."/>
        </authorList>
    </citation>
    <scope>NUCLEOTIDE SEQUENCE</scope>
    <source>
        <strain evidence="5">NBC_00008</strain>
    </source>
</reference>
<dbReference type="SFLD" id="SFLDS00001">
    <property type="entry name" value="Enolase"/>
    <property type="match status" value="1"/>
</dbReference>
<dbReference type="InterPro" id="IPR036849">
    <property type="entry name" value="Enolase-like_C_sf"/>
</dbReference>
<dbReference type="SUPFAM" id="SSF51604">
    <property type="entry name" value="Enolase C-terminal domain-like"/>
    <property type="match status" value="1"/>
</dbReference>
<evidence type="ECO:0000259" key="4">
    <source>
        <dbReference type="SMART" id="SM00922"/>
    </source>
</evidence>
<dbReference type="InterPro" id="IPR029065">
    <property type="entry name" value="Enolase_C-like"/>
</dbReference>
<dbReference type="GO" id="GO:0000287">
    <property type="term" value="F:magnesium ion binding"/>
    <property type="evidence" value="ECO:0007669"/>
    <property type="project" value="TreeGrafter"/>
</dbReference>